<protein>
    <submittedName>
        <fullName evidence="2">Uncharacterized protein</fullName>
    </submittedName>
</protein>
<feature type="transmembrane region" description="Helical" evidence="1">
    <location>
        <begin position="73"/>
        <end position="97"/>
    </location>
</feature>
<feature type="transmembrane region" description="Helical" evidence="1">
    <location>
        <begin position="42"/>
        <end position="61"/>
    </location>
</feature>
<sequence>MSQIQKRNIQGLGTIFLSVFFLMIAIFCFLDKSFTIGQFKVQLGNIFLGFLLLLFTYLVVFKKYKKTRSKVRFIFAFEVLLFVIIIIIGFLLPGLGLFSVEEFSTRYRFIGRFLEFNYCLAFLLLLHSFIELHIKYFQKENSIIFTLYLFMFGVGCFGVARDVFVNARDIILKTIAILSFLQFFYLAFVGIKKKISNNNAKTSSKGE</sequence>
<feature type="transmembrane region" description="Helical" evidence="1">
    <location>
        <begin position="170"/>
        <end position="191"/>
    </location>
</feature>
<evidence type="ECO:0000256" key="1">
    <source>
        <dbReference type="SAM" id="Phobius"/>
    </source>
</evidence>
<feature type="transmembrane region" description="Helical" evidence="1">
    <location>
        <begin position="109"/>
        <end position="130"/>
    </location>
</feature>
<feature type="transmembrane region" description="Helical" evidence="1">
    <location>
        <begin position="12"/>
        <end position="30"/>
    </location>
</feature>
<dbReference type="OrthoDB" id="386037at2"/>
<dbReference type="RefSeq" id="WP_122225393.1">
    <property type="nucleotide sequence ID" value="NZ_MPBG01000002.1"/>
</dbReference>
<evidence type="ECO:0000313" key="3">
    <source>
        <dbReference type="Proteomes" id="UP000283896"/>
    </source>
</evidence>
<dbReference type="EMBL" id="MPBG01000002">
    <property type="protein sequence ID" value="RMI89001.1"/>
    <property type="molecule type" value="Genomic_DNA"/>
</dbReference>
<comment type="caution">
    <text evidence="2">The sequence shown here is derived from an EMBL/GenBank/DDBJ whole genome shotgun (WGS) entry which is preliminary data.</text>
</comment>
<dbReference type="STRING" id="69896.S284_05110"/>
<organism evidence="2 3">
    <name type="scientific">Candidatus Phytoplasma solani</name>
    <dbReference type="NCBI Taxonomy" id="69896"/>
    <lineage>
        <taxon>Bacteria</taxon>
        <taxon>Bacillati</taxon>
        <taxon>Mycoplasmatota</taxon>
        <taxon>Mollicutes</taxon>
        <taxon>Acholeplasmatales</taxon>
        <taxon>Acholeplasmataceae</taxon>
        <taxon>Candidatus Phytoplasma</taxon>
        <taxon>16SrXII (Stolbur group)</taxon>
    </lineage>
</organism>
<evidence type="ECO:0000313" key="2">
    <source>
        <dbReference type="EMBL" id="RMI89001.1"/>
    </source>
</evidence>
<keyword evidence="1" id="KW-0472">Membrane</keyword>
<keyword evidence="3" id="KW-1185">Reference proteome</keyword>
<reference evidence="3" key="1">
    <citation type="submission" date="2016-11" db="EMBL/GenBank/DDBJ databases">
        <title>Genome sequence of Candidatus Phytoplasma solani strain SA-1.</title>
        <authorList>
            <person name="Haryono M."/>
            <person name="Samarzija I."/>
            <person name="Seruga Music M."/>
            <person name="Hogenhout S."/>
            <person name="Kuo C.-H."/>
        </authorList>
    </citation>
    <scope>NUCLEOTIDE SEQUENCE [LARGE SCALE GENOMIC DNA]</scope>
    <source>
        <strain evidence="3">SA-1</strain>
    </source>
</reference>
<name>A0A421NYB0_9MOLU</name>
<dbReference type="AlphaFoldDB" id="A0A421NYB0"/>
<keyword evidence="1" id="KW-1133">Transmembrane helix</keyword>
<dbReference type="Proteomes" id="UP000283896">
    <property type="component" value="Unassembled WGS sequence"/>
</dbReference>
<proteinExistence type="predicted"/>
<feature type="transmembrane region" description="Helical" evidence="1">
    <location>
        <begin position="142"/>
        <end position="164"/>
    </location>
</feature>
<accession>A0A421NYB0</accession>
<keyword evidence="1" id="KW-0812">Transmembrane</keyword>
<gene>
    <name evidence="2" type="ORF">PSSA1_v1c2090</name>
</gene>